<dbReference type="InterPro" id="IPR004891">
    <property type="entry name" value="Mercury-R_MerC"/>
</dbReference>
<name>A0A2W4Z4V7_9SPHN</name>
<keyword evidence="1" id="KW-0472">Membrane</keyword>
<reference evidence="2 3" key="1">
    <citation type="submission" date="2017-08" db="EMBL/GenBank/DDBJ databases">
        <title>Infants hospitalized years apart are colonized by the same room-sourced microbial strains.</title>
        <authorList>
            <person name="Brooks B."/>
            <person name="Olm M.R."/>
            <person name="Firek B.A."/>
            <person name="Baker R."/>
            <person name="Thomas B.C."/>
            <person name="Morowitz M.J."/>
            <person name="Banfield J.F."/>
        </authorList>
    </citation>
    <scope>NUCLEOTIDE SEQUENCE [LARGE SCALE GENOMIC DNA]</scope>
    <source>
        <strain evidence="2">S2_018_000_R3_110</strain>
    </source>
</reference>
<protein>
    <submittedName>
        <fullName evidence="2">MerC mercury resistance protein</fullName>
    </submittedName>
</protein>
<organism evidence="2 3">
    <name type="scientific">Sphingomonas hengshuiensis</name>
    <dbReference type="NCBI Taxonomy" id="1609977"/>
    <lineage>
        <taxon>Bacteria</taxon>
        <taxon>Pseudomonadati</taxon>
        <taxon>Pseudomonadota</taxon>
        <taxon>Alphaproteobacteria</taxon>
        <taxon>Sphingomonadales</taxon>
        <taxon>Sphingomonadaceae</taxon>
        <taxon>Sphingomonas</taxon>
    </lineage>
</organism>
<keyword evidence="1" id="KW-0812">Transmembrane</keyword>
<keyword evidence="1" id="KW-1133">Transmembrane helix</keyword>
<comment type="caution">
    <text evidence="2">The sequence shown here is derived from an EMBL/GenBank/DDBJ whole genome shotgun (WGS) entry which is preliminary data.</text>
</comment>
<proteinExistence type="predicted"/>
<evidence type="ECO:0000256" key="1">
    <source>
        <dbReference type="SAM" id="Phobius"/>
    </source>
</evidence>
<sequence>MTGDRRQRWLDGFAVTASVLCLIHCLLLPAILVVLPVLATMLAVPERFHAMAFALALPTSVLAIAAGYRRHGRRWPFVVAAIGLTLLGMGAFAIDGEVTERVVSTAGAVLLAVAHVGNWRALSHATDVRRPCAGEDGR</sequence>
<dbReference type="EMBL" id="QFNF01000020">
    <property type="protein sequence ID" value="PZO77390.1"/>
    <property type="molecule type" value="Genomic_DNA"/>
</dbReference>
<feature type="transmembrane region" description="Helical" evidence="1">
    <location>
        <begin position="48"/>
        <end position="68"/>
    </location>
</feature>
<accession>A0A2W4Z4V7</accession>
<dbReference type="GO" id="GO:0016020">
    <property type="term" value="C:membrane"/>
    <property type="evidence" value="ECO:0007669"/>
    <property type="project" value="InterPro"/>
</dbReference>
<dbReference type="AlphaFoldDB" id="A0A2W4Z4V7"/>
<gene>
    <name evidence="2" type="ORF">DI632_09045</name>
</gene>
<dbReference type="Proteomes" id="UP000248614">
    <property type="component" value="Unassembled WGS sequence"/>
</dbReference>
<feature type="transmembrane region" description="Helical" evidence="1">
    <location>
        <begin position="75"/>
        <end position="94"/>
    </location>
</feature>
<dbReference type="Pfam" id="PF03203">
    <property type="entry name" value="MerC"/>
    <property type="match status" value="1"/>
</dbReference>
<evidence type="ECO:0000313" key="2">
    <source>
        <dbReference type="EMBL" id="PZO77390.1"/>
    </source>
</evidence>
<evidence type="ECO:0000313" key="3">
    <source>
        <dbReference type="Proteomes" id="UP000248614"/>
    </source>
</evidence>
<dbReference type="GO" id="GO:0015097">
    <property type="term" value="F:mercury ion transmembrane transporter activity"/>
    <property type="evidence" value="ECO:0007669"/>
    <property type="project" value="InterPro"/>
</dbReference>
<feature type="transmembrane region" description="Helical" evidence="1">
    <location>
        <begin position="12"/>
        <end position="42"/>
    </location>
</feature>